<evidence type="ECO:0000259" key="4">
    <source>
        <dbReference type="PROSITE" id="PS51352"/>
    </source>
</evidence>
<organism evidence="5">
    <name type="scientific">uncultured bacterium contig00043</name>
    <dbReference type="NCBI Taxonomy" id="1181530"/>
    <lineage>
        <taxon>Bacteria</taxon>
        <taxon>environmental samples</taxon>
    </lineage>
</organism>
<dbReference type="PANTHER" id="PTHR42852:SF17">
    <property type="entry name" value="THIOREDOXIN-LIKE PROTEIN HI_1115"/>
    <property type="match status" value="1"/>
</dbReference>
<evidence type="ECO:0000256" key="1">
    <source>
        <dbReference type="ARBA" id="ARBA00004196"/>
    </source>
</evidence>
<evidence type="ECO:0000256" key="2">
    <source>
        <dbReference type="ARBA" id="ARBA00022748"/>
    </source>
</evidence>
<dbReference type="InterPro" id="IPR017937">
    <property type="entry name" value="Thioredoxin_CS"/>
</dbReference>
<dbReference type="GO" id="GO:0017004">
    <property type="term" value="P:cytochrome complex assembly"/>
    <property type="evidence" value="ECO:0007669"/>
    <property type="project" value="UniProtKB-KW"/>
</dbReference>
<evidence type="ECO:0000313" key="5">
    <source>
        <dbReference type="EMBL" id="AGS52624.1"/>
    </source>
</evidence>
<dbReference type="SUPFAM" id="SSF52833">
    <property type="entry name" value="Thioredoxin-like"/>
    <property type="match status" value="1"/>
</dbReference>
<dbReference type="PROSITE" id="PS00194">
    <property type="entry name" value="THIOREDOXIN_1"/>
    <property type="match status" value="1"/>
</dbReference>
<feature type="chain" id="PRO_5032734486" evidence="3">
    <location>
        <begin position="20"/>
        <end position="180"/>
    </location>
</feature>
<proteinExistence type="predicted"/>
<feature type="signal peptide" evidence="3">
    <location>
        <begin position="1"/>
        <end position="19"/>
    </location>
</feature>
<reference evidence="5" key="1">
    <citation type="submission" date="2012-03" db="EMBL/GenBank/DDBJ databases">
        <title>Functional metagenomics reveals considerable lignocellulase gene clusters in the gut microbiome of a wood-feeding higher termite.</title>
        <authorList>
            <person name="Liu N."/>
        </authorList>
    </citation>
    <scope>NUCLEOTIDE SEQUENCE</scope>
</reference>
<dbReference type="InterPro" id="IPR036249">
    <property type="entry name" value="Thioredoxin-like_sf"/>
</dbReference>
<dbReference type="InterPro" id="IPR013740">
    <property type="entry name" value="Redoxin"/>
</dbReference>
<keyword evidence="3" id="KW-0732">Signal</keyword>
<dbReference type="GO" id="GO:0030313">
    <property type="term" value="C:cell envelope"/>
    <property type="evidence" value="ECO:0007669"/>
    <property type="project" value="UniProtKB-SubCell"/>
</dbReference>
<comment type="subcellular location">
    <subcellularLocation>
        <location evidence="1">Cell envelope</location>
    </subcellularLocation>
</comment>
<dbReference type="EMBL" id="JQ844203">
    <property type="protein sequence ID" value="AGS52624.1"/>
    <property type="molecule type" value="Genomic_DNA"/>
</dbReference>
<dbReference type="InterPro" id="IPR013766">
    <property type="entry name" value="Thioredoxin_domain"/>
</dbReference>
<sequence>MKKTIFLFLAVILTSAAFADNKVSDKVVQAFRAAGLPVATEGVAITDFTLPYLDGTNFTLSKMSGKAVFLNFWATWCPPCRAEMPSMESLYQKLKSKGFEMIAVNLRESKEDVSSFMSKNKLSFPSLLDARGSTGARYNVRAIPTTYIIDKRGVIISRIEGSRDWDKAEVIAAFEVLLGE</sequence>
<dbReference type="Pfam" id="PF08534">
    <property type="entry name" value="Redoxin"/>
    <property type="match status" value="1"/>
</dbReference>
<protein>
    <submittedName>
        <fullName evidence="5">Redoxin domain protein</fullName>
    </submittedName>
</protein>
<dbReference type="PROSITE" id="PS51352">
    <property type="entry name" value="THIOREDOXIN_2"/>
    <property type="match status" value="1"/>
</dbReference>
<keyword evidence="2" id="KW-0201">Cytochrome c-type biogenesis</keyword>
<dbReference type="InterPro" id="IPR050553">
    <property type="entry name" value="Thioredoxin_ResA/DsbE_sf"/>
</dbReference>
<name>A0A806KHY2_9BACT</name>
<evidence type="ECO:0000256" key="3">
    <source>
        <dbReference type="SAM" id="SignalP"/>
    </source>
</evidence>
<dbReference type="GO" id="GO:0016491">
    <property type="term" value="F:oxidoreductase activity"/>
    <property type="evidence" value="ECO:0007669"/>
    <property type="project" value="InterPro"/>
</dbReference>
<feature type="domain" description="Thioredoxin" evidence="4">
    <location>
        <begin position="39"/>
        <end position="179"/>
    </location>
</feature>
<dbReference type="CDD" id="cd02966">
    <property type="entry name" value="TlpA_like_family"/>
    <property type="match status" value="1"/>
</dbReference>
<dbReference type="AlphaFoldDB" id="A0A806KHY2"/>
<dbReference type="PANTHER" id="PTHR42852">
    <property type="entry name" value="THIOL:DISULFIDE INTERCHANGE PROTEIN DSBE"/>
    <property type="match status" value="1"/>
</dbReference>
<dbReference type="Gene3D" id="3.40.30.10">
    <property type="entry name" value="Glutaredoxin"/>
    <property type="match status" value="1"/>
</dbReference>
<accession>A0A806KHY2</accession>